<dbReference type="EMBL" id="JAYJJQ010000004">
    <property type="protein sequence ID" value="MEB3068572.1"/>
    <property type="molecule type" value="Genomic_DNA"/>
</dbReference>
<gene>
    <name evidence="2" type="ORF">K5L39_05185</name>
</gene>
<keyword evidence="3" id="KW-1185">Reference proteome</keyword>
<proteinExistence type="predicted"/>
<comment type="caution">
    <text evidence="2">The sequence shown here is derived from an EMBL/GenBank/DDBJ whole genome shotgun (WGS) entry which is preliminary data.</text>
</comment>
<feature type="signal peptide" evidence="1">
    <location>
        <begin position="1"/>
        <end position="30"/>
    </location>
</feature>
<evidence type="ECO:0000313" key="2">
    <source>
        <dbReference type="EMBL" id="MEB3068572.1"/>
    </source>
</evidence>
<evidence type="ECO:0000313" key="3">
    <source>
        <dbReference type="Proteomes" id="UP001299283"/>
    </source>
</evidence>
<protein>
    <recommendedName>
        <fullName evidence="4">RNA-binding protein</fullName>
    </recommendedName>
</protein>
<organism evidence="2 3">
    <name type="scientific">[Mycobacterium] vasticus</name>
    <dbReference type="NCBI Taxonomy" id="2875777"/>
    <lineage>
        <taxon>Bacteria</taxon>
        <taxon>Bacillati</taxon>
        <taxon>Actinomycetota</taxon>
        <taxon>Actinomycetes</taxon>
        <taxon>Mycobacteriales</taxon>
        <taxon>Mycobacteriaceae</taxon>
        <taxon>Mycolicibacter</taxon>
    </lineage>
</organism>
<sequence length="73" mass="7415">MSRRIWVLAALALTALPGAVVITSPGTASAGTGVCFGVGRRIHVSTCTDLTPPPAYYAPLPEDVPPPPPPPAP</sequence>
<dbReference type="Proteomes" id="UP001299283">
    <property type="component" value="Unassembled WGS sequence"/>
</dbReference>
<name>A0ABU5YU73_9MYCO</name>
<evidence type="ECO:0000256" key="1">
    <source>
        <dbReference type="SAM" id="SignalP"/>
    </source>
</evidence>
<accession>A0ABU5YU73</accession>
<reference evidence="2 3" key="1">
    <citation type="submission" date="2023-12" db="EMBL/GenBank/DDBJ databases">
        <title>Description of new species of Mycobacterium terrae complex isolated from sewage at the Sao Paulo Zoological Park Foundation in Brazil.</title>
        <authorList>
            <person name="Romagnoli C.L."/>
            <person name="Conceicao E.C."/>
            <person name="Machado E."/>
            <person name="Barreto L.B.P.F."/>
            <person name="Sharma A."/>
            <person name="Silva N.M."/>
            <person name="Marques L.E."/>
            <person name="Juliana M.A."/>
            <person name="Lourenco M.C.S."/>
            <person name="Digiampietri L.A."/>
            <person name="Suffys P.N."/>
            <person name="Viana-Niero C."/>
        </authorList>
    </citation>
    <scope>NUCLEOTIDE SEQUENCE [LARGE SCALE GENOMIC DNA]</scope>
    <source>
        <strain evidence="2 3">MYC017</strain>
    </source>
</reference>
<dbReference type="RefSeq" id="WP_225398756.1">
    <property type="nucleotide sequence ID" value="NZ_JAYJJQ010000004.1"/>
</dbReference>
<evidence type="ECO:0008006" key="4">
    <source>
        <dbReference type="Google" id="ProtNLM"/>
    </source>
</evidence>
<feature type="chain" id="PRO_5046708657" description="RNA-binding protein" evidence="1">
    <location>
        <begin position="31"/>
        <end position="73"/>
    </location>
</feature>
<keyword evidence="1" id="KW-0732">Signal</keyword>